<reference evidence="1" key="1">
    <citation type="journal article" date="2015" name="Nature">
        <title>Complex archaea that bridge the gap between prokaryotes and eukaryotes.</title>
        <authorList>
            <person name="Spang A."/>
            <person name="Saw J.H."/>
            <person name="Jorgensen S.L."/>
            <person name="Zaremba-Niedzwiedzka K."/>
            <person name="Martijn J."/>
            <person name="Lind A.E."/>
            <person name="van Eijk R."/>
            <person name="Schleper C."/>
            <person name="Guy L."/>
            <person name="Ettema T.J."/>
        </authorList>
    </citation>
    <scope>NUCLEOTIDE SEQUENCE</scope>
</reference>
<dbReference type="AlphaFoldDB" id="A0A0F9MP50"/>
<dbReference type="EMBL" id="LAZR01005288">
    <property type="protein sequence ID" value="KKN01202.1"/>
    <property type="molecule type" value="Genomic_DNA"/>
</dbReference>
<name>A0A0F9MP50_9ZZZZ</name>
<proteinExistence type="predicted"/>
<protein>
    <submittedName>
        <fullName evidence="1">Uncharacterized protein</fullName>
    </submittedName>
</protein>
<comment type="caution">
    <text evidence="1">The sequence shown here is derived from an EMBL/GenBank/DDBJ whole genome shotgun (WGS) entry which is preliminary data.</text>
</comment>
<gene>
    <name evidence="1" type="ORF">LCGC14_1130160</name>
</gene>
<accession>A0A0F9MP50</accession>
<sequence length="74" mass="8081">MDKIISEVETILQGSNGSMPYRELYGEVSSNAQRKLYPALREAKRQKRLVLANPVDTETGRATFVVSLVIGGGA</sequence>
<evidence type="ECO:0000313" key="1">
    <source>
        <dbReference type="EMBL" id="KKN01202.1"/>
    </source>
</evidence>
<organism evidence="1">
    <name type="scientific">marine sediment metagenome</name>
    <dbReference type="NCBI Taxonomy" id="412755"/>
    <lineage>
        <taxon>unclassified sequences</taxon>
        <taxon>metagenomes</taxon>
        <taxon>ecological metagenomes</taxon>
    </lineage>
</organism>